<organism evidence="3 4">
    <name type="scientific">Podospora australis</name>
    <dbReference type="NCBI Taxonomy" id="1536484"/>
    <lineage>
        <taxon>Eukaryota</taxon>
        <taxon>Fungi</taxon>
        <taxon>Dikarya</taxon>
        <taxon>Ascomycota</taxon>
        <taxon>Pezizomycotina</taxon>
        <taxon>Sordariomycetes</taxon>
        <taxon>Sordariomycetidae</taxon>
        <taxon>Sordariales</taxon>
        <taxon>Podosporaceae</taxon>
        <taxon>Podospora</taxon>
    </lineage>
</organism>
<proteinExistence type="predicted"/>
<dbReference type="EMBL" id="MU864375">
    <property type="protein sequence ID" value="KAK4189421.1"/>
    <property type="molecule type" value="Genomic_DNA"/>
</dbReference>
<comment type="caution">
    <text evidence="3">The sequence shown here is derived from an EMBL/GenBank/DDBJ whole genome shotgun (WGS) entry which is preliminary data.</text>
</comment>
<feature type="compositionally biased region" description="Polar residues" evidence="1">
    <location>
        <begin position="337"/>
        <end position="357"/>
    </location>
</feature>
<feature type="compositionally biased region" description="Polar residues" evidence="1">
    <location>
        <begin position="214"/>
        <end position="227"/>
    </location>
</feature>
<name>A0AAN6WXM5_9PEZI</name>
<dbReference type="Proteomes" id="UP001302126">
    <property type="component" value="Unassembled WGS sequence"/>
</dbReference>
<feature type="compositionally biased region" description="Polar residues" evidence="1">
    <location>
        <begin position="307"/>
        <end position="320"/>
    </location>
</feature>
<dbReference type="Pfam" id="PF23155">
    <property type="entry name" value="DUF7053"/>
    <property type="match status" value="1"/>
</dbReference>
<evidence type="ECO:0000259" key="2">
    <source>
        <dbReference type="Pfam" id="PF23155"/>
    </source>
</evidence>
<dbReference type="PANTHER" id="PTHR38117">
    <property type="entry name" value="NACHT AND WD40 DOMAIN PROTEIN"/>
    <property type="match status" value="1"/>
</dbReference>
<gene>
    <name evidence="3" type="ORF">QBC35DRAFT_140891</name>
</gene>
<feature type="region of interest" description="Disordered" evidence="1">
    <location>
        <begin position="200"/>
        <end position="453"/>
    </location>
</feature>
<feature type="compositionally biased region" description="Low complexity" evidence="1">
    <location>
        <begin position="254"/>
        <end position="269"/>
    </location>
</feature>
<reference evidence="3" key="1">
    <citation type="journal article" date="2023" name="Mol. Phylogenet. Evol.">
        <title>Genome-scale phylogeny and comparative genomics of the fungal order Sordariales.</title>
        <authorList>
            <person name="Hensen N."/>
            <person name="Bonometti L."/>
            <person name="Westerberg I."/>
            <person name="Brannstrom I.O."/>
            <person name="Guillou S."/>
            <person name="Cros-Aarteil S."/>
            <person name="Calhoun S."/>
            <person name="Haridas S."/>
            <person name="Kuo A."/>
            <person name="Mondo S."/>
            <person name="Pangilinan J."/>
            <person name="Riley R."/>
            <person name="LaButti K."/>
            <person name="Andreopoulos B."/>
            <person name="Lipzen A."/>
            <person name="Chen C."/>
            <person name="Yan M."/>
            <person name="Daum C."/>
            <person name="Ng V."/>
            <person name="Clum A."/>
            <person name="Steindorff A."/>
            <person name="Ohm R.A."/>
            <person name="Martin F."/>
            <person name="Silar P."/>
            <person name="Natvig D.O."/>
            <person name="Lalanne C."/>
            <person name="Gautier V."/>
            <person name="Ament-Velasquez S.L."/>
            <person name="Kruys A."/>
            <person name="Hutchinson M.I."/>
            <person name="Powell A.J."/>
            <person name="Barry K."/>
            <person name="Miller A.N."/>
            <person name="Grigoriev I.V."/>
            <person name="Debuchy R."/>
            <person name="Gladieux P."/>
            <person name="Hiltunen Thoren M."/>
            <person name="Johannesson H."/>
        </authorList>
    </citation>
    <scope>NUCLEOTIDE SEQUENCE</scope>
    <source>
        <strain evidence="3">PSN309</strain>
    </source>
</reference>
<evidence type="ECO:0000313" key="4">
    <source>
        <dbReference type="Proteomes" id="UP001302126"/>
    </source>
</evidence>
<reference evidence="3" key="2">
    <citation type="submission" date="2023-05" db="EMBL/GenBank/DDBJ databases">
        <authorList>
            <consortium name="Lawrence Berkeley National Laboratory"/>
            <person name="Steindorff A."/>
            <person name="Hensen N."/>
            <person name="Bonometti L."/>
            <person name="Westerberg I."/>
            <person name="Brannstrom I.O."/>
            <person name="Guillou S."/>
            <person name="Cros-Aarteil S."/>
            <person name="Calhoun S."/>
            <person name="Haridas S."/>
            <person name="Kuo A."/>
            <person name="Mondo S."/>
            <person name="Pangilinan J."/>
            <person name="Riley R."/>
            <person name="Labutti K."/>
            <person name="Andreopoulos B."/>
            <person name="Lipzen A."/>
            <person name="Chen C."/>
            <person name="Yanf M."/>
            <person name="Daum C."/>
            <person name="Ng V."/>
            <person name="Clum A."/>
            <person name="Ohm R."/>
            <person name="Martin F."/>
            <person name="Silar P."/>
            <person name="Natvig D."/>
            <person name="Lalanne C."/>
            <person name="Gautier V."/>
            <person name="Ament-Velasquez S.L."/>
            <person name="Kruys A."/>
            <person name="Hutchinson M.I."/>
            <person name="Powell A.J."/>
            <person name="Barry K."/>
            <person name="Miller A.N."/>
            <person name="Grigoriev I.V."/>
            <person name="Debuchy R."/>
            <person name="Gladieux P."/>
            <person name="Thoren M.H."/>
            <person name="Johannesson H."/>
        </authorList>
    </citation>
    <scope>NUCLEOTIDE SEQUENCE</scope>
    <source>
        <strain evidence="3">PSN309</strain>
    </source>
</reference>
<feature type="domain" description="DUF7053" evidence="2">
    <location>
        <begin position="3"/>
        <end position="178"/>
    </location>
</feature>
<dbReference type="AlphaFoldDB" id="A0AAN6WXM5"/>
<dbReference type="PANTHER" id="PTHR38117:SF2">
    <property type="entry name" value="NACHT AND WD40 DOMAIN PROTEIN"/>
    <property type="match status" value="1"/>
</dbReference>
<sequence length="453" mass="50703">MLRKKDTFTVITPIPGFIPRQLAIDILHSHSEVITLNPLVISHKPIAAPQNAETDEYYSTWYEITERLQVVPGIGKMGSSTIKFNGCFHDMPWGLQTHIYAPMNIDMRSTYRVAGNQPGVEPPEQPEIGLKALGVPSDGLYLREDIEFKCNVTMVSYVRSQMKKACAEMVQRIIKKAELLDAGVLQGMIEDGKLKTVNPADRRNTMMKSPLPSPTSLHYSPSISGGTPPQMHSPRMPYHIPRVQSQHSAYGRPSTAGSQNGSSSYSQQAPPFGHGAPDAPQELPGMEVNPPNHFAVEMPGDFVFASPNAQTNQTPKSSSPIPTPQGTPRPDRESLVDPSQGQWKTNSRPNSTSSSHYSPHPDQKGAYPQPLQPHRETSEEYGDEKKPDPRLPQLPPQQQQPYGQYNPADYAKMPPQHLQQQQLQQQQQQQQRQQQQQQQQQYGQYGQGQRYNY</sequence>
<feature type="compositionally biased region" description="Low complexity" evidence="1">
    <location>
        <begin position="418"/>
        <end position="453"/>
    </location>
</feature>
<protein>
    <recommendedName>
        <fullName evidence="2">DUF7053 domain-containing protein</fullName>
    </recommendedName>
</protein>
<evidence type="ECO:0000313" key="3">
    <source>
        <dbReference type="EMBL" id="KAK4189421.1"/>
    </source>
</evidence>
<dbReference type="InterPro" id="IPR055481">
    <property type="entry name" value="DUF7053"/>
</dbReference>
<keyword evidence="4" id="KW-1185">Reference proteome</keyword>
<evidence type="ECO:0000256" key="1">
    <source>
        <dbReference type="SAM" id="MobiDB-lite"/>
    </source>
</evidence>
<feature type="compositionally biased region" description="Basic and acidic residues" evidence="1">
    <location>
        <begin position="373"/>
        <end position="389"/>
    </location>
</feature>
<accession>A0AAN6WXM5</accession>